<dbReference type="OMA" id="TAHFVWR"/>
<dbReference type="CTD" id="54987"/>
<dbReference type="SUPFAM" id="SSF141678">
    <property type="entry name" value="MAL13P1.257-like"/>
    <property type="match status" value="1"/>
</dbReference>
<proteinExistence type="inferred from homology"/>
<evidence type="ECO:0000256" key="2">
    <source>
        <dbReference type="ARBA" id="ARBA00022723"/>
    </source>
</evidence>
<organism evidence="4 5">
    <name type="scientific">Strongylocentrotus purpuratus</name>
    <name type="common">Purple sea urchin</name>
    <dbReference type="NCBI Taxonomy" id="7668"/>
    <lineage>
        <taxon>Eukaryota</taxon>
        <taxon>Metazoa</taxon>
        <taxon>Echinodermata</taxon>
        <taxon>Eleutherozoa</taxon>
        <taxon>Echinozoa</taxon>
        <taxon>Echinoidea</taxon>
        <taxon>Euechinoidea</taxon>
        <taxon>Echinacea</taxon>
        <taxon>Camarodonta</taxon>
        <taxon>Echinidea</taxon>
        <taxon>Strongylocentrotidae</taxon>
        <taxon>Strongylocentrotus</taxon>
    </lineage>
</organism>
<dbReference type="InParanoid" id="A0A7M7GJ74"/>
<dbReference type="KEGG" id="spu:100889574"/>
<evidence type="ECO:0000256" key="3">
    <source>
        <dbReference type="ARBA" id="ARBA00022833"/>
    </source>
</evidence>
<dbReference type="EnsemblMetazoa" id="XM_003731479">
    <property type="protein sequence ID" value="XP_003731527"/>
    <property type="gene ID" value="LOC100889574"/>
</dbReference>
<dbReference type="OrthoDB" id="10248838at2759"/>
<comment type="similarity">
    <text evidence="1">Belongs to the UPF0587 family.</text>
</comment>
<dbReference type="FunCoup" id="A0A7M7GJ74">
    <property type="interactions" value="1796"/>
</dbReference>
<keyword evidence="2" id="KW-0479">Metal-binding</keyword>
<keyword evidence="3" id="KW-0862">Zinc</keyword>
<evidence type="ECO:0008006" key="6">
    <source>
        <dbReference type="Google" id="ProtNLM"/>
    </source>
</evidence>
<dbReference type="GeneID" id="100889574"/>
<dbReference type="Proteomes" id="UP000007110">
    <property type="component" value="Unassembled WGS sequence"/>
</dbReference>
<reference evidence="4" key="2">
    <citation type="submission" date="2021-01" db="UniProtKB">
        <authorList>
            <consortium name="EnsemblMetazoa"/>
        </authorList>
    </citation>
    <scope>IDENTIFICATION</scope>
</reference>
<name>A0A7M7GJ74_STRPU</name>
<evidence type="ECO:0000256" key="1">
    <source>
        <dbReference type="ARBA" id="ARBA00007818"/>
    </source>
</evidence>
<dbReference type="Pfam" id="PF05907">
    <property type="entry name" value="CXXC_Zn-b_euk"/>
    <property type="match status" value="1"/>
</dbReference>
<dbReference type="InterPro" id="IPR008584">
    <property type="entry name" value="CXXC_Zn-binding_euk"/>
</dbReference>
<sequence length="160" mass="18281">MVRIGLQIKANLENVTNLGPDGDDFRWYLKIKCSNCNEVTETWQYVTLTESIPLKGGRGQASMVSKCKLCSRENSIDILKDFIKPYQMEKNNQFQTVAAFDCRGMEPVDYSFRAGFQADAVDTSSKFSDIDLQSEEWADYDEKNQEAVGIYELESKFIKV</sequence>
<keyword evidence="5" id="KW-1185">Reference proteome</keyword>
<dbReference type="PANTHER" id="PTHR12857">
    <property type="entry name" value="CXXC MOTIF CONTAINING ZINC BINDING PROTEIN"/>
    <property type="match status" value="1"/>
</dbReference>
<dbReference type="PANTHER" id="PTHR12857:SF0">
    <property type="entry name" value="CXXC MOTIF CONTAINING ZINC BINDING PROTEIN"/>
    <property type="match status" value="1"/>
</dbReference>
<dbReference type="RefSeq" id="XP_003731527.1">
    <property type="nucleotide sequence ID" value="XM_003731479.3"/>
</dbReference>
<reference evidence="5" key="1">
    <citation type="submission" date="2015-02" db="EMBL/GenBank/DDBJ databases">
        <title>Genome sequencing for Strongylocentrotus purpuratus.</title>
        <authorList>
            <person name="Murali S."/>
            <person name="Liu Y."/>
            <person name="Vee V."/>
            <person name="English A."/>
            <person name="Wang M."/>
            <person name="Skinner E."/>
            <person name="Han Y."/>
            <person name="Muzny D.M."/>
            <person name="Worley K.C."/>
            <person name="Gibbs R.A."/>
        </authorList>
    </citation>
    <scope>NUCLEOTIDE SEQUENCE</scope>
</reference>
<protein>
    <recommendedName>
        <fullName evidence="6">CXXC motif containing zinc binding protein</fullName>
    </recommendedName>
</protein>
<dbReference type="GO" id="GO:0008270">
    <property type="term" value="F:zinc ion binding"/>
    <property type="evidence" value="ECO:0000318"/>
    <property type="project" value="GO_Central"/>
</dbReference>
<evidence type="ECO:0000313" key="5">
    <source>
        <dbReference type="Proteomes" id="UP000007110"/>
    </source>
</evidence>
<evidence type="ECO:0000313" key="4">
    <source>
        <dbReference type="EnsemblMetazoa" id="XP_003731527"/>
    </source>
</evidence>
<accession>A0A7M7GJ74</accession>
<dbReference type="AlphaFoldDB" id="A0A7M7GJ74"/>